<dbReference type="Pfam" id="PF13424">
    <property type="entry name" value="TPR_12"/>
    <property type="match status" value="1"/>
</dbReference>
<dbReference type="PROSITE" id="PS50109">
    <property type="entry name" value="HIS_KIN"/>
    <property type="match status" value="1"/>
</dbReference>
<evidence type="ECO:0000256" key="7">
    <source>
        <dbReference type="ARBA" id="ARBA00022840"/>
    </source>
</evidence>
<keyword evidence="7" id="KW-0067">ATP-binding</keyword>
<keyword evidence="10" id="KW-0472">Membrane</keyword>
<dbReference type="Pfam" id="PF13181">
    <property type="entry name" value="TPR_8"/>
    <property type="match status" value="1"/>
</dbReference>
<keyword evidence="10" id="KW-1133">Transmembrane helix</keyword>
<keyword evidence="3" id="KW-0597">Phosphoprotein</keyword>
<dbReference type="InterPro" id="IPR011990">
    <property type="entry name" value="TPR-like_helical_dom_sf"/>
</dbReference>
<evidence type="ECO:0000313" key="13">
    <source>
        <dbReference type="Proteomes" id="UP000762110"/>
    </source>
</evidence>
<dbReference type="Proteomes" id="UP000762110">
    <property type="component" value="Unassembled WGS sequence"/>
</dbReference>
<feature type="domain" description="Histidine kinase" evidence="11">
    <location>
        <begin position="405"/>
        <end position="600"/>
    </location>
</feature>
<keyword evidence="10" id="KW-0812">Transmembrane</keyword>
<protein>
    <recommendedName>
        <fullName evidence="2">histidine kinase</fullName>
        <ecNumber evidence="2">2.7.13.3</ecNumber>
    </recommendedName>
</protein>
<dbReference type="Pfam" id="PF02518">
    <property type="entry name" value="HATPase_c"/>
    <property type="match status" value="1"/>
</dbReference>
<dbReference type="InterPro" id="IPR050482">
    <property type="entry name" value="Sensor_HK_TwoCompSys"/>
</dbReference>
<comment type="caution">
    <text evidence="12">The sequence shown here is derived from an EMBL/GenBank/DDBJ whole genome shotgun (WGS) entry which is preliminary data.</text>
</comment>
<dbReference type="Gene3D" id="1.25.40.10">
    <property type="entry name" value="Tetratricopeptide repeat domain"/>
    <property type="match status" value="1"/>
</dbReference>
<name>A0ABX2DCK0_9SPHI</name>
<keyword evidence="4" id="KW-0808">Transferase</keyword>
<dbReference type="SMART" id="SM00387">
    <property type="entry name" value="HATPase_c"/>
    <property type="match status" value="1"/>
</dbReference>
<keyword evidence="9" id="KW-0802">TPR repeat</keyword>
<evidence type="ECO:0000256" key="9">
    <source>
        <dbReference type="PROSITE-ProRule" id="PRU00339"/>
    </source>
</evidence>
<keyword evidence="13" id="KW-1185">Reference proteome</keyword>
<reference evidence="12 13" key="1">
    <citation type="submission" date="2020-05" db="EMBL/GenBank/DDBJ databases">
        <title>Description of Pedobacter foliorum sp. nov.</title>
        <authorList>
            <person name="Qi S."/>
            <person name="Carlier A."/>
            <person name="Cnockaert M."/>
            <person name="Vandamme P."/>
        </authorList>
    </citation>
    <scope>NUCLEOTIDE SEQUENCE [LARGE SCALE GENOMIC DNA]</scope>
    <source>
        <strain evidence="12 13">LMG 31300</strain>
    </source>
</reference>
<dbReference type="GO" id="GO:0016301">
    <property type="term" value="F:kinase activity"/>
    <property type="evidence" value="ECO:0007669"/>
    <property type="project" value="UniProtKB-KW"/>
</dbReference>
<dbReference type="Gene3D" id="1.20.5.1930">
    <property type="match status" value="1"/>
</dbReference>
<dbReference type="InterPro" id="IPR019734">
    <property type="entry name" value="TPR_rpt"/>
</dbReference>
<dbReference type="RefSeq" id="WP_173271187.1">
    <property type="nucleotide sequence ID" value="NZ_JABMKV010000002.1"/>
</dbReference>
<evidence type="ECO:0000256" key="1">
    <source>
        <dbReference type="ARBA" id="ARBA00000085"/>
    </source>
</evidence>
<dbReference type="CDD" id="cd16917">
    <property type="entry name" value="HATPase_UhpB-NarQ-NarX-like"/>
    <property type="match status" value="1"/>
</dbReference>
<proteinExistence type="predicted"/>
<dbReference type="InterPro" id="IPR036890">
    <property type="entry name" value="HATPase_C_sf"/>
</dbReference>
<keyword evidence="6 12" id="KW-0418">Kinase</keyword>
<evidence type="ECO:0000313" key="12">
    <source>
        <dbReference type="EMBL" id="NQX31752.1"/>
    </source>
</evidence>
<dbReference type="Pfam" id="PF07730">
    <property type="entry name" value="HisKA_3"/>
    <property type="match status" value="1"/>
</dbReference>
<keyword evidence="8" id="KW-0902">Two-component regulatory system</keyword>
<evidence type="ECO:0000256" key="10">
    <source>
        <dbReference type="SAM" id="Phobius"/>
    </source>
</evidence>
<dbReference type="Gene3D" id="3.30.565.10">
    <property type="entry name" value="Histidine kinase-like ATPase, C-terminal domain"/>
    <property type="match status" value="1"/>
</dbReference>
<dbReference type="EMBL" id="JABMKV010000002">
    <property type="protein sequence ID" value="NQX31752.1"/>
    <property type="molecule type" value="Genomic_DNA"/>
</dbReference>
<dbReference type="EC" id="2.7.13.3" evidence="2"/>
<feature type="transmembrane region" description="Helical" evidence="10">
    <location>
        <begin position="349"/>
        <end position="369"/>
    </location>
</feature>
<dbReference type="PANTHER" id="PTHR24421:SF10">
    <property type="entry name" value="NITRATE_NITRITE SENSOR PROTEIN NARQ"/>
    <property type="match status" value="1"/>
</dbReference>
<dbReference type="SUPFAM" id="SSF48452">
    <property type="entry name" value="TPR-like"/>
    <property type="match status" value="2"/>
</dbReference>
<dbReference type="PROSITE" id="PS50005">
    <property type="entry name" value="TPR"/>
    <property type="match status" value="1"/>
</dbReference>
<dbReference type="SMART" id="SM00028">
    <property type="entry name" value="TPR"/>
    <property type="match status" value="6"/>
</dbReference>
<evidence type="ECO:0000256" key="6">
    <source>
        <dbReference type="ARBA" id="ARBA00022777"/>
    </source>
</evidence>
<evidence type="ECO:0000256" key="5">
    <source>
        <dbReference type="ARBA" id="ARBA00022741"/>
    </source>
</evidence>
<organism evidence="12 13">
    <name type="scientific">Pedobacter boryungensis</name>
    <dbReference type="NCBI Taxonomy" id="869962"/>
    <lineage>
        <taxon>Bacteria</taxon>
        <taxon>Pseudomonadati</taxon>
        <taxon>Bacteroidota</taxon>
        <taxon>Sphingobacteriia</taxon>
        <taxon>Sphingobacteriales</taxon>
        <taxon>Sphingobacteriaceae</taxon>
        <taxon>Pedobacter</taxon>
    </lineage>
</organism>
<dbReference type="InterPro" id="IPR005467">
    <property type="entry name" value="His_kinase_dom"/>
</dbReference>
<comment type="catalytic activity">
    <reaction evidence="1">
        <text>ATP + protein L-histidine = ADP + protein N-phospho-L-histidine.</text>
        <dbReference type="EC" id="2.7.13.3"/>
    </reaction>
</comment>
<keyword evidence="5" id="KW-0547">Nucleotide-binding</keyword>
<evidence type="ECO:0000256" key="2">
    <source>
        <dbReference type="ARBA" id="ARBA00012438"/>
    </source>
</evidence>
<dbReference type="InterPro" id="IPR003594">
    <property type="entry name" value="HATPase_dom"/>
</dbReference>
<dbReference type="SUPFAM" id="SSF55874">
    <property type="entry name" value="ATPase domain of HSP90 chaperone/DNA topoisomerase II/histidine kinase"/>
    <property type="match status" value="1"/>
</dbReference>
<sequence>MSSEKRNLFTKISISITAVIGVLVLSLPVIAQQNKLLDSAQSIFRAQPELALSLLVQVKNNALKTKDNNSIVAAGLIEGNIAYFKGKHDKALEIYLHALVIAEKNNLHEQIAAVCNEIGTLFKKNKDLEKALFYYTRAMNEAIVINNNAQIANSHNNIGLVYEEEGNYSNALKQYQKSLFYYQKAKEKLGESYTLEYIGYVFGLMKKYESANEYLQKSLSLRRELKDNYGIAVCLIELTEINRDKKDFKQAISYAKQAISFCKEINYPDMLQQGYLLLSEIYEQKKDFDQAYQAHKKYVSVKDSIFNVTKSNQINELQTQYDTEKKEQKIDLLNKESAIQKLKLTQRDGIIFAICLAFLFCIIIGYLVSNRYKLKQNARLQNAVIVQQDLAAKAVLNAEENERKRIANELHDGLGQMFSAVKLNLSALADHFEFKDEHGKKMYGKTLSLVDESCKEVRVISHQMTPNVLLKSGLTSAIRDFIDKIDVKKLKVNLSTFGLQDRLDENIEIVLYRVIQETVNNVIKHAGANSLDIQLTKDEEGINVMIEDNGNGFDANHMEKFEGMGLKNILTRVTYLNGTVDFSSTPDQGTLIAIFIPCKKQA</sequence>
<evidence type="ECO:0000256" key="8">
    <source>
        <dbReference type="ARBA" id="ARBA00023012"/>
    </source>
</evidence>
<evidence type="ECO:0000259" key="11">
    <source>
        <dbReference type="PROSITE" id="PS50109"/>
    </source>
</evidence>
<dbReference type="PANTHER" id="PTHR24421">
    <property type="entry name" value="NITRATE/NITRITE SENSOR PROTEIN NARX-RELATED"/>
    <property type="match status" value="1"/>
</dbReference>
<evidence type="ECO:0000256" key="4">
    <source>
        <dbReference type="ARBA" id="ARBA00022679"/>
    </source>
</evidence>
<dbReference type="InterPro" id="IPR011712">
    <property type="entry name" value="Sig_transdc_His_kin_sub3_dim/P"/>
</dbReference>
<evidence type="ECO:0000256" key="3">
    <source>
        <dbReference type="ARBA" id="ARBA00022553"/>
    </source>
</evidence>
<gene>
    <name evidence="12" type="ORF">HQN85_08450</name>
</gene>
<feature type="repeat" description="TPR" evidence="9">
    <location>
        <begin position="152"/>
        <end position="185"/>
    </location>
</feature>
<accession>A0ABX2DCK0</accession>